<name>A0A9X1SC81_9MICC</name>
<evidence type="ECO:0000313" key="2">
    <source>
        <dbReference type="Proteomes" id="UP001139158"/>
    </source>
</evidence>
<proteinExistence type="predicted"/>
<reference evidence="1" key="1">
    <citation type="submission" date="2021-10" db="EMBL/GenBank/DDBJ databases">
        <title>Novel species in genus Arthrobacter.</title>
        <authorList>
            <person name="Liu Y."/>
        </authorList>
    </citation>
    <scope>NUCLEOTIDE SEQUENCE</scope>
    <source>
        <strain evidence="1">Zg-Y453</strain>
    </source>
</reference>
<dbReference type="RefSeq" id="WP_227896246.1">
    <property type="nucleotide sequence ID" value="NZ_CP099466.1"/>
</dbReference>
<evidence type="ECO:0000313" key="1">
    <source>
        <dbReference type="EMBL" id="MCC3298375.1"/>
    </source>
</evidence>
<dbReference type="Pfam" id="PF20453">
    <property type="entry name" value="DUF6707"/>
    <property type="match status" value="1"/>
</dbReference>
<dbReference type="InterPro" id="IPR046553">
    <property type="entry name" value="DUF6707"/>
</dbReference>
<keyword evidence="2" id="KW-1185">Reference proteome</keyword>
<accession>A0A9X1SC81</accession>
<gene>
    <name evidence="1" type="ORF">LJ757_11245</name>
</gene>
<dbReference type="EMBL" id="JAJFZV010000011">
    <property type="protein sequence ID" value="MCC3298375.1"/>
    <property type="molecule type" value="Genomic_DNA"/>
</dbReference>
<dbReference type="AlphaFoldDB" id="A0A9X1SC81"/>
<dbReference type="Proteomes" id="UP001139158">
    <property type="component" value="Unassembled WGS sequence"/>
</dbReference>
<comment type="caution">
    <text evidence="1">The sequence shown here is derived from an EMBL/GenBank/DDBJ whole genome shotgun (WGS) entry which is preliminary data.</text>
</comment>
<organism evidence="1 2">
    <name type="scientific">Arthrobacter caoxuetaonis</name>
    <dbReference type="NCBI Taxonomy" id="2886935"/>
    <lineage>
        <taxon>Bacteria</taxon>
        <taxon>Bacillati</taxon>
        <taxon>Actinomycetota</taxon>
        <taxon>Actinomycetes</taxon>
        <taxon>Micrococcales</taxon>
        <taxon>Micrococcaceae</taxon>
        <taxon>Arthrobacter</taxon>
    </lineage>
</organism>
<protein>
    <submittedName>
        <fullName evidence="1">Uncharacterized protein</fullName>
    </submittedName>
</protein>
<sequence>MPESAPEIYAFRVNAELLVPGQRLVLDELTLAPLASVRVEEDDLGTPALVVAELEDGESLRIAYGSAVRVAAPAPEKNASEAIRSIPTDEETYAAVLAAAEAAHPEDRAVKELVTRLARGLNVKAGSNLQDVRDLAHTLYVDLGDAENALAVCGLITGLGFDGNYGRWNWIQGALALAAQITHEAGDSDASAAFAQAVRAGDHAESDPLKAKLSAELLQRQLNEPNLYDREVQRAAESGDEHSERDWRILRLNTLLYLRAHGGSQAYTDAELQRRIRTELSAIRGLNLDL</sequence>